<evidence type="ECO:0000313" key="2">
    <source>
        <dbReference type="EMBL" id="OZG49364.1"/>
    </source>
</evidence>
<dbReference type="Proteomes" id="UP000216725">
    <property type="component" value="Unassembled WGS sequence"/>
</dbReference>
<dbReference type="AlphaFoldDB" id="A0A261ER93"/>
<evidence type="ECO:0000313" key="3">
    <source>
        <dbReference type="Proteomes" id="UP000216725"/>
    </source>
</evidence>
<reference evidence="2 3" key="1">
    <citation type="journal article" date="2017" name="BMC Genomics">
        <title>Comparative genomic and phylogenomic analyses of the Bifidobacteriaceae family.</title>
        <authorList>
            <person name="Lugli G.A."/>
            <person name="Milani C."/>
            <person name="Turroni F."/>
            <person name="Duranti S."/>
            <person name="Mancabelli L."/>
            <person name="Mangifesta M."/>
            <person name="Ferrario C."/>
            <person name="Modesto M."/>
            <person name="Mattarelli P."/>
            <person name="Jiri K."/>
            <person name="van Sinderen D."/>
            <person name="Ventura M."/>
        </authorList>
    </citation>
    <scope>NUCLEOTIDE SEQUENCE [LARGE SCALE GENOMIC DNA]</scope>
    <source>
        <strain evidence="2 3">DSM 24742</strain>
    </source>
</reference>
<sequence>MVTTSLDIAAWLVSHHDAETRLTNLSLNKLCFYAQVESLRNAHKTLFDDPIEAWRYGPVCPGVYRAYKRYGRNAIPAPATPVPDLAPDEARIMENTWKDYGWLSAYDLVRLSHRGDGAWSKAWAQGRDTMITPDLILESSDIKGFDPRRTFAASVKRVENRYGNTLRLLEDS</sequence>
<dbReference type="OrthoDB" id="9799173at2"/>
<gene>
    <name evidence="2" type="ORF">PSRA_1613</name>
</gene>
<organism evidence="2 3">
    <name type="scientific">Pseudoscardovia radai</name>
    <dbReference type="NCBI Taxonomy" id="987066"/>
    <lineage>
        <taxon>Bacteria</taxon>
        <taxon>Bacillati</taxon>
        <taxon>Actinomycetota</taxon>
        <taxon>Actinomycetes</taxon>
        <taxon>Bifidobacteriales</taxon>
        <taxon>Bifidobacteriaceae</taxon>
        <taxon>Pseudoscardovia</taxon>
    </lineage>
</organism>
<feature type="domain" description="Antitoxin SocA-like Panacea" evidence="1">
    <location>
        <begin position="27"/>
        <end position="119"/>
    </location>
</feature>
<keyword evidence="3" id="KW-1185">Reference proteome</keyword>
<dbReference type="Pfam" id="PF13274">
    <property type="entry name" value="SocA_Panacea"/>
    <property type="match status" value="1"/>
</dbReference>
<proteinExistence type="predicted"/>
<dbReference type="EMBL" id="MWWR01000019">
    <property type="protein sequence ID" value="OZG49364.1"/>
    <property type="molecule type" value="Genomic_DNA"/>
</dbReference>
<name>A0A261ER93_9BIFI</name>
<protein>
    <recommendedName>
        <fullName evidence="1">Antitoxin SocA-like Panacea domain-containing protein</fullName>
    </recommendedName>
</protein>
<comment type="caution">
    <text evidence="2">The sequence shown here is derived from an EMBL/GenBank/DDBJ whole genome shotgun (WGS) entry which is preliminary data.</text>
</comment>
<dbReference type="RefSeq" id="WP_158216373.1">
    <property type="nucleotide sequence ID" value="NZ_MWWR01000019.1"/>
</dbReference>
<dbReference type="InterPro" id="IPR025272">
    <property type="entry name" value="SocA_Panacea"/>
</dbReference>
<accession>A0A261ER93</accession>
<evidence type="ECO:0000259" key="1">
    <source>
        <dbReference type="Pfam" id="PF13274"/>
    </source>
</evidence>